<gene>
    <name evidence="1" type="ORF">VNO78_28881</name>
</gene>
<comment type="caution">
    <text evidence="1">The sequence shown here is derived from an EMBL/GenBank/DDBJ whole genome shotgun (WGS) entry which is preliminary data.</text>
</comment>
<reference evidence="1 2" key="1">
    <citation type="submission" date="2024-01" db="EMBL/GenBank/DDBJ databases">
        <title>The genomes of 5 underutilized Papilionoideae crops provide insights into root nodulation and disease resistanc.</title>
        <authorList>
            <person name="Jiang F."/>
        </authorList>
    </citation>
    <scope>NUCLEOTIDE SEQUENCE [LARGE SCALE GENOMIC DNA]</scope>
    <source>
        <strain evidence="1">DUOXIRENSHENG_FW03</strain>
        <tissue evidence="1">Leaves</tissue>
    </source>
</reference>
<organism evidence="1 2">
    <name type="scientific">Psophocarpus tetragonolobus</name>
    <name type="common">Winged bean</name>
    <name type="synonym">Dolichos tetragonolobus</name>
    <dbReference type="NCBI Taxonomy" id="3891"/>
    <lineage>
        <taxon>Eukaryota</taxon>
        <taxon>Viridiplantae</taxon>
        <taxon>Streptophyta</taxon>
        <taxon>Embryophyta</taxon>
        <taxon>Tracheophyta</taxon>
        <taxon>Spermatophyta</taxon>
        <taxon>Magnoliopsida</taxon>
        <taxon>eudicotyledons</taxon>
        <taxon>Gunneridae</taxon>
        <taxon>Pentapetalae</taxon>
        <taxon>rosids</taxon>
        <taxon>fabids</taxon>
        <taxon>Fabales</taxon>
        <taxon>Fabaceae</taxon>
        <taxon>Papilionoideae</taxon>
        <taxon>50 kb inversion clade</taxon>
        <taxon>NPAAA clade</taxon>
        <taxon>indigoferoid/millettioid clade</taxon>
        <taxon>Phaseoleae</taxon>
        <taxon>Psophocarpus</taxon>
    </lineage>
</organism>
<name>A0AAN9RU36_PSOTE</name>
<dbReference type="AlphaFoldDB" id="A0AAN9RU36"/>
<dbReference type="Proteomes" id="UP001386955">
    <property type="component" value="Unassembled WGS sequence"/>
</dbReference>
<evidence type="ECO:0000313" key="2">
    <source>
        <dbReference type="Proteomes" id="UP001386955"/>
    </source>
</evidence>
<keyword evidence="2" id="KW-1185">Reference proteome</keyword>
<sequence length="291" mass="33410">MPAFRTQLEFWRQSSPFFTPHELRKGYTLLRTLPNSGYTVDAMNKSRVLLKRGTATEWSLKLATILLKLSCLSTIVIHGIYKRLTRVEILDPEPAVLMQLILQPLQQEANWGKTVDVLQLVLGSTNDISRHHQLAIIHIRGRYAGNDSKSNDLGLLIHGECIYSPQHRAYVLHSVSVTLMVAELAASNFGVNFHNRSTIAQRVTQLHRQLHSLLGQVPANRNGHIFLPIFQPSLLNYKHKHQFYTFILVYSLHPRHIEFCSAVYGLCFVFHAIFRVLRFCVNFNNEFRVSN</sequence>
<dbReference type="EMBL" id="JAYMYS010000008">
    <property type="protein sequence ID" value="KAK7383208.1"/>
    <property type="molecule type" value="Genomic_DNA"/>
</dbReference>
<proteinExistence type="predicted"/>
<accession>A0AAN9RU36</accession>
<evidence type="ECO:0000313" key="1">
    <source>
        <dbReference type="EMBL" id="KAK7383208.1"/>
    </source>
</evidence>
<protein>
    <submittedName>
        <fullName evidence="1">Uncharacterized protein</fullName>
    </submittedName>
</protein>